<dbReference type="EMBL" id="FPHI01000036">
    <property type="protein sequence ID" value="SFV67933.1"/>
    <property type="molecule type" value="Genomic_DNA"/>
</dbReference>
<organism evidence="2">
    <name type="scientific">hydrothermal vent metagenome</name>
    <dbReference type="NCBI Taxonomy" id="652676"/>
    <lineage>
        <taxon>unclassified sequences</taxon>
        <taxon>metagenomes</taxon>
        <taxon>ecological metagenomes</taxon>
    </lineage>
</organism>
<dbReference type="AlphaFoldDB" id="A0A1W1CQE7"/>
<evidence type="ECO:0000259" key="1">
    <source>
        <dbReference type="Pfam" id="PF06378"/>
    </source>
</evidence>
<accession>A0A1W1CQE7</accession>
<gene>
    <name evidence="2" type="ORF">MNB_SV-3-1563</name>
</gene>
<proteinExistence type="predicted"/>
<dbReference type="Pfam" id="PF06378">
    <property type="entry name" value="SSAP_Sak"/>
    <property type="match status" value="1"/>
</dbReference>
<feature type="domain" description="SSAP RNA binding" evidence="1">
    <location>
        <begin position="8"/>
        <end position="142"/>
    </location>
</feature>
<sequence length="182" mass="20610">MTTKKTNYFTELDRVDVTKHIEKKGRFSYLSWAYAVRELKKLHPTATWHVHEYDGVPFIKSDCGYFVKVTVIVNDVEQAHTHPVLDNYNKTIEMPNAFEINTSIQRCLVKAIALHGLGIHIYAGEDLPPSPPIDASQQKKLLTLLEKQSKDEGVIGVVMGQISNGTINQGNFQKALEHYESK</sequence>
<name>A0A1W1CQE7_9ZZZZ</name>
<evidence type="ECO:0000313" key="2">
    <source>
        <dbReference type="EMBL" id="SFV67933.1"/>
    </source>
</evidence>
<reference evidence="2" key="1">
    <citation type="submission" date="2016-10" db="EMBL/GenBank/DDBJ databases">
        <authorList>
            <person name="de Groot N.N."/>
        </authorList>
    </citation>
    <scope>NUCLEOTIDE SEQUENCE</scope>
</reference>
<dbReference type="InterPro" id="IPR009425">
    <property type="entry name" value="DSRM_SSAP"/>
</dbReference>
<protein>
    <submittedName>
        <fullName evidence="2">Phage protein</fullName>
    </submittedName>
</protein>